<sequence length="41" mass="4555">MTSSAHVACDDFVTCGFVLFGQTQEKNNLIAYDRNEGGKMR</sequence>
<keyword evidence="2" id="KW-1185">Reference proteome</keyword>
<gene>
    <name evidence="1" type="ORF">GTCCBUS3UF5_26410</name>
</gene>
<dbReference type="Proteomes" id="UP000005636">
    <property type="component" value="Chromosome"/>
</dbReference>
<reference evidence="1 2" key="1">
    <citation type="submission" date="2011-11" db="EMBL/GenBank/DDBJ databases">
        <title>Complete genome sequence of thermophilic Geobacillus thermoleovorans CCB_US3_UF5.</title>
        <authorList>
            <person name="Muhd Sakaff M.K.L."/>
            <person name="Abdul Rahman A.Y."/>
            <person name="Saito J.A."/>
            <person name="Hou S."/>
            <person name="Alam M."/>
        </authorList>
    </citation>
    <scope>NUCLEOTIDE SEQUENCE [LARGE SCALE GENOMIC DNA]</scope>
    <source>
        <strain evidence="1 2">CCB_US3_UF5</strain>
    </source>
</reference>
<evidence type="ECO:0000313" key="2">
    <source>
        <dbReference type="Proteomes" id="UP000005636"/>
    </source>
</evidence>
<proteinExistence type="predicted"/>
<dbReference type="EMBL" id="CP003125">
    <property type="protein sequence ID" value="AEV19944.1"/>
    <property type="molecule type" value="Genomic_DNA"/>
</dbReference>
<protein>
    <submittedName>
        <fullName evidence="1">Uncharacterized protein</fullName>
    </submittedName>
</protein>
<organism evidence="1 2">
    <name type="scientific">Geobacillus thermoleovorans CCB_US3_UF5</name>
    <dbReference type="NCBI Taxonomy" id="1111068"/>
    <lineage>
        <taxon>Bacteria</taxon>
        <taxon>Bacillati</taxon>
        <taxon>Bacillota</taxon>
        <taxon>Bacilli</taxon>
        <taxon>Bacillales</taxon>
        <taxon>Anoxybacillaceae</taxon>
        <taxon>Geobacillus</taxon>
        <taxon>Geobacillus thermoleovorans group</taxon>
    </lineage>
</organism>
<accession>A0ABN3ZW78</accession>
<evidence type="ECO:0000313" key="1">
    <source>
        <dbReference type="EMBL" id="AEV19944.1"/>
    </source>
</evidence>
<name>A0ABN3ZW78_GEOTH</name>